<keyword evidence="2" id="KW-0812">Transmembrane</keyword>
<evidence type="ECO:0000256" key="1">
    <source>
        <dbReference type="ARBA" id="ARBA00038494"/>
    </source>
</evidence>
<gene>
    <name evidence="4" type="ORF">QWY31_02690</name>
</gene>
<evidence type="ECO:0000256" key="2">
    <source>
        <dbReference type="SAM" id="Phobius"/>
    </source>
</evidence>
<dbReference type="RefSeq" id="WP_320002914.1">
    <property type="nucleotide sequence ID" value="NZ_JAUHJS010000001.1"/>
</dbReference>
<dbReference type="EC" id="2.4.-.-" evidence="4"/>
<dbReference type="PANTHER" id="PTHR43630">
    <property type="entry name" value="POLY-BETA-1,6-N-ACETYL-D-GLUCOSAMINE SYNTHASE"/>
    <property type="match status" value="1"/>
</dbReference>
<evidence type="ECO:0000259" key="3">
    <source>
        <dbReference type="Pfam" id="PF00535"/>
    </source>
</evidence>
<dbReference type="GO" id="GO:0016757">
    <property type="term" value="F:glycosyltransferase activity"/>
    <property type="evidence" value="ECO:0007669"/>
    <property type="project" value="UniProtKB-KW"/>
</dbReference>
<organism evidence="4 5">
    <name type="scientific">Shiella aurantiaca</name>
    <dbReference type="NCBI Taxonomy" id="3058365"/>
    <lineage>
        <taxon>Bacteria</taxon>
        <taxon>Pseudomonadati</taxon>
        <taxon>Bacteroidota</taxon>
        <taxon>Cytophagia</taxon>
        <taxon>Cytophagales</taxon>
        <taxon>Shiellaceae</taxon>
        <taxon>Shiella</taxon>
    </lineage>
</organism>
<sequence>MSTLFLLLLGLCFVVMAIDTWAWISLFLKEKKQENPSYWPNVAILLAARNEEKNLDSCLQSLIRQAYPQDKFEIWIGDDDSTDATAQIAREWEEKYANVHYLEIKPSEKQKAKANVLMQLAEQTSADYFLITDADMQMPETWMRSMVKSVSSRVGIVTGFTVNAKSNLWTRLQATDWTFAQSLFYAFHRMGLATVAMGNNMLVTREAYQRVGGYANIPFSVTEDIALHRAVVNAGFQSKILMQPEVKGQTQAIATWKDLLRQRLRWMQGIPCLSLPLQLILLLQGLFFPAIILLSVFSPLVAFWVFLGKILVQGLLIRKGFKKTHQFFLWVDLLRYVFYSMILTLTLLLLFPFTRTIRWKDRNLPNS</sequence>
<dbReference type="PANTHER" id="PTHR43630:SF2">
    <property type="entry name" value="GLYCOSYLTRANSFERASE"/>
    <property type="match status" value="1"/>
</dbReference>
<keyword evidence="4" id="KW-0808">Transferase</keyword>
<keyword evidence="4" id="KW-0328">Glycosyltransferase</keyword>
<name>A0ABT8F249_9BACT</name>
<feature type="transmembrane region" description="Helical" evidence="2">
    <location>
        <begin position="333"/>
        <end position="353"/>
    </location>
</feature>
<dbReference type="Proteomes" id="UP001168552">
    <property type="component" value="Unassembled WGS sequence"/>
</dbReference>
<keyword evidence="2" id="KW-1133">Transmembrane helix</keyword>
<evidence type="ECO:0000313" key="5">
    <source>
        <dbReference type="Proteomes" id="UP001168552"/>
    </source>
</evidence>
<dbReference type="Pfam" id="PF00535">
    <property type="entry name" value="Glycos_transf_2"/>
    <property type="match status" value="1"/>
</dbReference>
<accession>A0ABT8F249</accession>
<keyword evidence="2" id="KW-0472">Membrane</keyword>
<dbReference type="EMBL" id="JAUHJS010000001">
    <property type="protein sequence ID" value="MDN4164388.1"/>
    <property type="molecule type" value="Genomic_DNA"/>
</dbReference>
<reference evidence="4" key="1">
    <citation type="submission" date="2023-06" db="EMBL/GenBank/DDBJ databases">
        <title>Cytophagales bacterium Strain LB-30, isolated from soil.</title>
        <authorList>
            <person name="Liu B."/>
        </authorList>
    </citation>
    <scope>NUCLEOTIDE SEQUENCE</scope>
    <source>
        <strain evidence="4">LB-30</strain>
    </source>
</reference>
<evidence type="ECO:0000313" key="4">
    <source>
        <dbReference type="EMBL" id="MDN4164388.1"/>
    </source>
</evidence>
<comment type="similarity">
    <text evidence="1">Belongs to the glycosyltransferase 2 family. WaaE/KdtX subfamily.</text>
</comment>
<dbReference type="Gene3D" id="3.90.550.10">
    <property type="entry name" value="Spore Coat Polysaccharide Biosynthesis Protein SpsA, Chain A"/>
    <property type="match status" value="1"/>
</dbReference>
<dbReference type="InterPro" id="IPR001173">
    <property type="entry name" value="Glyco_trans_2-like"/>
</dbReference>
<protein>
    <submittedName>
        <fullName evidence="4">Glycosyltransferase</fullName>
        <ecNumber evidence="4">2.4.-.-</ecNumber>
    </submittedName>
</protein>
<proteinExistence type="inferred from homology"/>
<dbReference type="InterPro" id="IPR029044">
    <property type="entry name" value="Nucleotide-diphossugar_trans"/>
</dbReference>
<feature type="transmembrane region" description="Helical" evidence="2">
    <location>
        <begin position="286"/>
        <end position="312"/>
    </location>
</feature>
<feature type="domain" description="Glycosyltransferase 2-like" evidence="3">
    <location>
        <begin position="44"/>
        <end position="211"/>
    </location>
</feature>
<keyword evidence="5" id="KW-1185">Reference proteome</keyword>
<dbReference type="SUPFAM" id="SSF53448">
    <property type="entry name" value="Nucleotide-diphospho-sugar transferases"/>
    <property type="match status" value="1"/>
</dbReference>
<comment type="caution">
    <text evidence="4">The sequence shown here is derived from an EMBL/GenBank/DDBJ whole genome shotgun (WGS) entry which is preliminary data.</text>
</comment>